<protein>
    <submittedName>
        <fullName evidence="3">Heavy metal-binding protein</fullName>
    </submittedName>
</protein>
<proteinExistence type="predicted"/>
<accession>A0A096AF94</accession>
<evidence type="ECO:0000259" key="2">
    <source>
        <dbReference type="PROSITE" id="PS50846"/>
    </source>
</evidence>
<feature type="domain" description="HMA" evidence="2">
    <location>
        <begin position="24"/>
        <end position="90"/>
    </location>
</feature>
<dbReference type="PROSITE" id="PS50846">
    <property type="entry name" value="HMA_2"/>
    <property type="match status" value="1"/>
</dbReference>
<dbReference type="InterPro" id="IPR006121">
    <property type="entry name" value="HMA_dom"/>
</dbReference>
<dbReference type="EMBL" id="JRNS01000448">
    <property type="protein sequence ID" value="KGF45595.1"/>
    <property type="molecule type" value="Genomic_DNA"/>
</dbReference>
<sequence length="109" mass="12644">MKKAIFTMLMLMVAMIATAKDIKTVIFTTTPQMHCISCETKIKNNLRFEKGVKQIKTSVEEQKVYVTYDAQKTNEEKLQKAFEKFGYKAEKTTKEAKIPVHENEECKNM</sequence>
<gene>
    <name evidence="3" type="ORF">HMPREF0661_09570</name>
</gene>
<dbReference type="Pfam" id="PF00403">
    <property type="entry name" value="HMA"/>
    <property type="match status" value="1"/>
</dbReference>
<reference evidence="3 4" key="1">
    <citation type="submission" date="2014-07" db="EMBL/GenBank/DDBJ databases">
        <authorList>
            <person name="McCorrison J."/>
            <person name="Sanka R."/>
            <person name="Torralba M."/>
            <person name="Gillis M."/>
            <person name="Haft D.H."/>
            <person name="Methe B."/>
            <person name="Sutton G."/>
            <person name="Nelson K.E."/>
        </authorList>
    </citation>
    <scope>NUCLEOTIDE SEQUENCE [LARGE SCALE GENOMIC DNA]</scope>
    <source>
        <strain evidence="3 4">DNF00666</strain>
    </source>
</reference>
<dbReference type="SUPFAM" id="SSF55008">
    <property type="entry name" value="HMA, heavy metal-associated domain"/>
    <property type="match status" value="1"/>
</dbReference>
<dbReference type="RefSeq" id="WP_036865897.1">
    <property type="nucleotide sequence ID" value="NZ_JRNS01000448.1"/>
</dbReference>
<dbReference type="CDD" id="cd00371">
    <property type="entry name" value="HMA"/>
    <property type="match status" value="1"/>
</dbReference>
<dbReference type="GO" id="GO:0046872">
    <property type="term" value="F:metal ion binding"/>
    <property type="evidence" value="ECO:0007669"/>
    <property type="project" value="InterPro"/>
</dbReference>
<name>A0A096AF94_9BACT</name>
<evidence type="ECO:0000313" key="4">
    <source>
        <dbReference type="Proteomes" id="UP000029578"/>
    </source>
</evidence>
<dbReference type="Proteomes" id="UP000029578">
    <property type="component" value="Unassembled WGS sequence"/>
</dbReference>
<evidence type="ECO:0000313" key="3">
    <source>
        <dbReference type="EMBL" id="KGF45595.1"/>
    </source>
</evidence>
<keyword evidence="1" id="KW-0732">Signal</keyword>
<feature type="chain" id="PRO_5001923632" evidence="1">
    <location>
        <begin position="20"/>
        <end position="109"/>
    </location>
</feature>
<organism evidence="3 4">
    <name type="scientific">Prevotella melaninogenica DNF00666</name>
    <dbReference type="NCBI Taxonomy" id="1401073"/>
    <lineage>
        <taxon>Bacteria</taxon>
        <taxon>Pseudomonadati</taxon>
        <taxon>Bacteroidota</taxon>
        <taxon>Bacteroidia</taxon>
        <taxon>Bacteroidales</taxon>
        <taxon>Prevotellaceae</taxon>
        <taxon>Prevotella</taxon>
    </lineage>
</organism>
<evidence type="ECO:0000256" key="1">
    <source>
        <dbReference type="SAM" id="SignalP"/>
    </source>
</evidence>
<dbReference type="Gene3D" id="3.30.70.100">
    <property type="match status" value="1"/>
</dbReference>
<dbReference type="AlphaFoldDB" id="A0A096AF94"/>
<dbReference type="InterPro" id="IPR036163">
    <property type="entry name" value="HMA_dom_sf"/>
</dbReference>
<comment type="caution">
    <text evidence="3">The sequence shown here is derived from an EMBL/GenBank/DDBJ whole genome shotgun (WGS) entry which is preliminary data.</text>
</comment>
<feature type="signal peptide" evidence="1">
    <location>
        <begin position="1"/>
        <end position="19"/>
    </location>
</feature>